<accession>G6EHN9</accession>
<organism evidence="9 10">
    <name type="scientific">Novosphingobium pentaromativorans US6-1</name>
    <dbReference type="NCBI Taxonomy" id="1088721"/>
    <lineage>
        <taxon>Bacteria</taxon>
        <taxon>Pseudomonadati</taxon>
        <taxon>Pseudomonadota</taxon>
        <taxon>Alphaproteobacteria</taxon>
        <taxon>Sphingomonadales</taxon>
        <taxon>Sphingomonadaceae</taxon>
        <taxon>Novosphingobium</taxon>
    </lineage>
</organism>
<reference evidence="9 10" key="1">
    <citation type="journal article" date="2012" name="J. Bacteriol.">
        <title>Genome sequence of benzo(a)pyrene-degrading bacterium Novosphingobium pentaromativorans US6-1.</title>
        <authorList>
            <person name="Luo Y.R."/>
            <person name="Kang S.G."/>
            <person name="Kim S.J."/>
            <person name="Kim M.R."/>
            <person name="Li N."/>
            <person name="Lee J.H."/>
            <person name="Kwon K.K."/>
        </authorList>
    </citation>
    <scope>NUCLEOTIDE SEQUENCE [LARGE SCALE GENOMIC DNA]</scope>
    <source>
        <strain evidence="9 10">US6-1</strain>
    </source>
</reference>
<dbReference type="EMBL" id="AGFM01000061">
    <property type="protein sequence ID" value="EHJ59199.1"/>
    <property type="molecule type" value="Genomic_DNA"/>
</dbReference>
<evidence type="ECO:0000313" key="10">
    <source>
        <dbReference type="Proteomes" id="UP000004030"/>
    </source>
</evidence>
<proteinExistence type="predicted"/>
<dbReference type="SUPFAM" id="SSF53187">
    <property type="entry name" value="Zn-dependent exopeptidases"/>
    <property type="match status" value="1"/>
</dbReference>
<evidence type="ECO:0000256" key="6">
    <source>
        <dbReference type="ARBA" id="ARBA00022833"/>
    </source>
</evidence>
<keyword evidence="5" id="KW-0378">Hydrolase</keyword>
<evidence type="ECO:0000256" key="7">
    <source>
        <dbReference type="SAM" id="SignalP"/>
    </source>
</evidence>
<feature type="chain" id="PRO_5003488344" evidence="7">
    <location>
        <begin position="28"/>
        <end position="499"/>
    </location>
</feature>
<evidence type="ECO:0000256" key="5">
    <source>
        <dbReference type="ARBA" id="ARBA00022801"/>
    </source>
</evidence>
<dbReference type="Gene3D" id="3.40.630.10">
    <property type="entry name" value="Zn peptidases"/>
    <property type="match status" value="1"/>
</dbReference>
<keyword evidence="2" id="KW-0645">Protease</keyword>
<dbReference type="PATRIC" id="fig|1088721.3.peg.3800"/>
<dbReference type="PANTHER" id="PTHR12147">
    <property type="entry name" value="METALLOPEPTIDASE M28 FAMILY MEMBER"/>
    <property type="match status" value="1"/>
</dbReference>
<feature type="signal peptide" evidence="7">
    <location>
        <begin position="1"/>
        <end position="27"/>
    </location>
</feature>
<name>G6EHN9_9SPHN</name>
<evidence type="ECO:0000313" key="9">
    <source>
        <dbReference type="EMBL" id="EHJ59199.1"/>
    </source>
</evidence>
<feature type="domain" description="Peptidase M28" evidence="8">
    <location>
        <begin position="271"/>
        <end position="468"/>
    </location>
</feature>
<comment type="caution">
    <text evidence="9">The sequence shown here is derived from an EMBL/GenBank/DDBJ whole genome shotgun (WGS) entry which is preliminary data.</text>
</comment>
<gene>
    <name evidence="9" type="ORF">NSU_3860</name>
</gene>
<dbReference type="GO" id="GO:0046872">
    <property type="term" value="F:metal ion binding"/>
    <property type="evidence" value="ECO:0007669"/>
    <property type="project" value="UniProtKB-KW"/>
</dbReference>
<dbReference type="Pfam" id="PF04389">
    <property type="entry name" value="Peptidase_M28"/>
    <property type="match status" value="1"/>
</dbReference>
<evidence type="ECO:0000256" key="4">
    <source>
        <dbReference type="ARBA" id="ARBA00022729"/>
    </source>
</evidence>
<dbReference type="Proteomes" id="UP000004030">
    <property type="component" value="Unassembled WGS sequence"/>
</dbReference>
<keyword evidence="10" id="KW-1185">Reference proteome</keyword>
<keyword evidence="4 7" id="KW-0732">Signal</keyword>
<evidence type="ECO:0000256" key="1">
    <source>
        <dbReference type="ARBA" id="ARBA00022438"/>
    </source>
</evidence>
<dbReference type="eggNOG" id="COG2234">
    <property type="taxonomic scope" value="Bacteria"/>
</dbReference>
<dbReference type="GO" id="GO:0006508">
    <property type="term" value="P:proteolysis"/>
    <property type="evidence" value="ECO:0007669"/>
    <property type="project" value="UniProtKB-KW"/>
</dbReference>
<keyword evidence="1" id="KW-0031">Aminopeptidase</keyword>
<evidence type="ECO:0000259" key="8">
    <source>
        <dbReference type="Pfam" id="PF04389"/>
    </source>
</evidence>
<dbReference type="AlphaFoldDB" id="G6EHN9"/>
<evidence type="ECO:0000256" key="3">
    <source>
        <dbReference type="ARBA" id="ARBA00022723"/>
    </source>
</evidence>
<dbReference type="PANTHER" id="PTHR12147:SF56">
    <property type="entry name" value="AMINOPEPTIDASE YDR415C-RELATED"/>
    <property type="match status" value="1"/>
</dbReference>
<dbReference type="GO" id="GO:0004177">
    <property type="term" value="F:aminopeptidase activity"/>
    <property type="evidence" value="ECO:0007669"/>
    <property type="project" value="UniProtKB-KW"/>
</dbReference>
<dbReference type="STRING" id="1088721.JI59_01265"/>
<dbReference type="InterPro" id="IPR045175">
    <property type="entry name" value="M28_fam"/>
</dbReference>
<protein>
    <submittedName>
        <fullName evidence="9">Peptidase M28</fullName>
    </submittedName>
</protein>
<dbReference type="SMR" id="G6EHN9"/>
<dbReference type="InterPro" id="IPR007484">
    <property type="entry name" value="Peptidase_M28"/>
</dbReference>
<evidence type="ECO:0000256" key="2">
    <source>
        <dbReference type="ARBA" id="ARBA00022670"/>
    </source>
</evidence>
<keyword evidence="6" id="KW-0862">Zinc</keyword>
<dbReference type="GO" id="GO:0008235">
    <property type="term" value="F:metalloexopeptidase activity"/>
    <property type="evidence" value="ECO:0007669"/>
    <property type="project" value="InterPro"/>
</dbReference>
<keyword evidence="3" id="KW-0479">Metal-binding</keyword>
<sequence length="499" mass="53964">MAGSMRTVRAIALGLILVVCTPVPAFAASSRTDREIQAQLLAQIKILASDDFDGREPGTEGEAKTLRYIARQWFDIGLVSGTNDPGNEWFMPVTLVAREPAASQATFQRKGYRTALTPGNILVLTSGHRSLVRNAPLLFVGKARGNDFTRNELAGRIAVILDGSRPDSERQNELLSLGASAVLTVLDGERSLEQVAARRKRSGYALSDDAIGGDLEAFITREDMVSLLKGTSQSLEDLEKLADAEDFAPVTLDLTASLEATTRETTIHTHNLIGKLPGRHPEAGAVLYVAHWDHFGECGEPTAEDRICNGAVDNASGVAAMTEVARRLARGQPLDRDVYFLATTAEELGLLGAHAFAENPPLPLTRIVAAFNIDSVAIAPKGTPFAIVGRGMTSLDADIAKVAKAEKFRLRDNDDANEFVKRQDGWALLQHDIPTVMVTTAYGDIERMRAFFDGDYHRPSDDLSHPIELGGAVQDVKMLTALGRWFGDLRKVPTEPGAG</sequence>